<dbReference type="InterPro" id="IPR001584">
    <property type="entry name" value="Integrase_cat-core"/>
</dbReference>
<evidence type="ECO:0000256" key="1">
    <source>
        <dbReference type="ARBA" id="ARBA00022670"/>
    </source>
</evidence>
<dbReference type="InterPro" id="IPR025724">
    <property type="entry name" value="GAG-pre-integrase_dom"/>
</dbReference>
<evidence type="ECO:0000259" key="5">
    <source>
        <dbReference type="PROSITE" id="PS50994"/>
    </source>
</evidence>
<dbReference type="Pfam" id="PF13976">
    <property type="entry name" value="gag_pre-integrs"/>
    <property type="match status" value="1"/>
</dbReference>
<dbReference type="Pfam" id="PF22936">
    <property type="entry name" value="Pol_BBD"/>
    <property type="match status" value="1"/>
</dbReference>
<protein>
    <recommendedName>
        <fullName evidence="5">Integrase catalytic domain-containing protein</fullName>
    </recommendedName>
</protein>
<dbReference type="PANTHER" id="PTHR42648:SF18">
    <property type="entry name" value="RETROTRANSPOSON, UNCLASSIFIED-LIKE PROTEIN"/>
    <property type="match status" value="1"/>
</dbReference>
<evidence type="ECO:0000256" key="3">
    <source>
        <dbReference type="ARBA" id="ARBA00022801"/>
    </source>
</evidence>
<keyword evidence="2" id="KW-0479">Metal-binding</keyword>
<organism evidence="6 7">
    <name type="scientific">Centaurea solstitialis</name>
    <name type="common">yellow star-thistle</name>
    <dbReference type="NCBI Taxonomy" id="347529"/>
    <lineage>
        <taxon>Eukaryota</taxon>
        <taxon>Viridiplantae</taxon>
        <taxon>Streptophyta</taxon>
        <taxon>Embryophyta</taxon>
        <taxon>Tracheophyta</taxon>
        <taxon>Spermatophyta</taxon>
        <taxon>Magnoliopsida</taxon>
        <taxon>eudicotyledons</taxon>
        <taxon>Gunneridae</taxon>
        <taxon>Pentapetalae</taxon>
        <taxon>asterids</taxon>
        <taxon>campanulids</taxon>
        <taxon>Asterales</taxon>
        <taxon>Asteraceae</taxon>
        <taxon>Carduoideae</taxon>
        <taxon>Cardueae</taxon>
        <taxon>Centaureinae</taxon>
        <taxon>Centaurea</taxon>
    </lineage>
</organism>
<dbReference type="SUPFAM" id="SSF53098">
    <property type="entry name" value="Ribonuclease H-like"/>
    <property type="match status" value="1"/>
</dbReference>
<dbReference type="Pfam" id="PF25597">
    <property type="entry name" value="SH3_retrovirus"/>
    <property type="match status" value="1"/>
</dbReference>
<dbReference type="PANTHER" id="PTHR42648">
    <property type="entry name" value="TRANSPOSASE, PUTATIVE-RELATED"/>
    <property type="match status" value="1"/>
</dbReference>
<dbReference type="InterPro" id="IPR039537">
    <property type="entry name" value="Retrotran_Ty1/copia-like"/>
</dbReference>
<dbReference type="Proteomes" id="UP001172457">
    <property type="component" value="Chromosome 1"/>
</dbReference>
<dbReference type="GO" id="GO:0003676">
    <property type="term" value="F:nucleic acid binding"/>
    <property type="evidence" value="ECO:0007669"/>
    <property type="project" value="InterPro"/>
</dbReference>
<evidence type="ECO:0000256" key="4">
    <source>
        <dbReference type="SAM" id="MobiDB-lite"/>
    </source>
</evidence>
<comment type="caution">
    <text evidence="6">The sequence shown here is derived from an EMBL/GenBank/DDBJ whole genome shotgun (WGS) entry which is preliminary data.</text>
</comment>
<evidence type="ECO:0000256" key="2">
    <source>
        <dbReference type="ARBA" id="ARBA00022723"/>
    </source>
</evidence>
<dbReference type="Pfam" id="PF07727">
    <property type="entry name" value="RVT_2"/>
    <property type="match status" value="1"/>
</dbReference>
<reference evidence="6" key="1">
    <citation type="submission" date="2023-03" db="EMBL/GenBank/DDBJ databases">
        <title>Chromosome-scale reference genome and RAD-based genetic map of yellow starthistle (Centaurea solstitialis) reveal putative structural variation and QTLs associated with invader traits.</title>
        <authorList>
            <person name="Reatini B."/>
            <person name="Cang F.A."/>
            <person name="Jiang Q."/>
            <person name="Mckibben M.T.W."/>
            <person name="Barker M.S."/>
            <person name="Rieseberg L.H."/>
            <person name="Dlugosch K.M."/>
        </authorList>
    </citation>
    <scope>NUCLEOTIDE SEQUENCE</scope>
    <source>
        <strain evidence="6">CAN-66</strain>
        <tissue evidence="6">Leaf</tissue>
    </source>
</reference>
<dbReference type="InterPro" id="IPR054722">
    <property type="entry name" value="PolX-like_BBD"/>
</dbReference>
<dbReference type="GO" id="GO:0046872">
    <property type="term" value="F:metal ion binding"/>
    <property type="evidence" value="ECO:0007669"/>
    <property type="project" value="UniProtKB-KW"/>
</dbReference>
<dbReference type="GO" id="GO:0008233">
    <property type="term" value="F:peptidase activity"/>
    <property type="evidence" value="ECO:0007669"/>
    <property type="project" value="UniProtKB-KW"/>
</dbReference>
<dbReference type="Pfam" id="PF00665">
    <property type="entry name" value="rve"/>
    <property type="match status" value="1"/>
</dbReference>
<gene>
    <name evidence="6" type="ORF">OSB04_001543</name>
</gene>
<feature type="region of interest" description="Disordered" evidence="4">
    <location>
        <begin position="219"/>
        <end position="244"/>
    </location>
</feature>
<dbReference type="Gene3D" id="3.30.420.10">
    <property type="entry name" value="Ribonuclease H-like superfamily/Ribonuclease H"/>
    <property type="match status" value="1"/>
</dbReference>
<evidence type="ECO:0000313" key="6">
    <source>
        <dbReference type="EMBL" id="KAJ9565577.1"/>
    </source>
</evidence>
<dbReference type="PROSITE" id="PS50994">
    <property type="entry name" value="INTEGRASE"/>
    <property type="match status" value="1"/>
</dbReference>
<keyword evidence="1" id="KW-0645">Protease</keyword>
<feature type="domain" description="Integrase catalytic" evidence="5">
    <location>
        <begin position="454"/>
        <end position="614"/>
    </location>
</feature>
<dbReference type="EMBL" id="JARYMX010000001">
    <property type="protein sequence ID" value="KAJ9565577.1"/>
    <property type="molecule type" value="Genomic_DNA"/>
</dbReference>
<dbReference type="InterPro" id="IPR013103">
    <property type="entry name" value="RVT_2"/>
</dbReference>
<keyword evidence="7" id="KW-1185">Reference proteome</keyword>
<dbReference type="InterPro" id="IPR057670">
    <property type="entry name" value="SH3_retrovirus"/>
</dbReference>
<dbReference type="AlphaFoldDB" id="A0AA38WLI7"/>
<dbReference type="InterPro" id="IPR012337">
    <property type="entry name" value="RNaseH-like_sf"/>
</dbReference>
<dbReference type="InterPro" id="IPR036397">
    <property type="entry name" value="RNaseH_sf"/>
</dbReference>
<name>A0AA38WLI7_9ASTR</name>
<dbReference type="GO" id="GO:0006508">
    <property type="term" value="P:proteolysis"/>
    <property type="evidence" value="ECO:0007669"/>
    <property type="project" value="UniProtKB-KW"/>
</dbReference>
<keyword evidence="3" id="KW-0378">Hydrolase</keyword>
<accession>A0AA38WLI7</accession>
<proteinExistence type="predicted"/>
<sequence>MATSSDKFVQPMIPKFDGHYDHWSLLMENFLRSKEIRALVEEGVPIPTVGVAAATEAQKKAFEEAKLKDLRVKNFLFQAIDREILETILDKSSAKAIWDSMRQKYEGSTKVKRAQLQALRKEYELLTMKEREKVDAFMARTLTIVNKMKANGEALSQASVVAKVLRSLTPKFNYVVCSIEESNNLDTMTIDELHSSLLVQEQRLMGQVEEEQVLKVEDKRPNQWRSQRGRGDYRGRYRGRGRSRERSSFNKALCPDYEKKANYAEEEEDEEMVLMAYVDTKNAKWEHVWFFDSGCSNHMSGDKSWFCDLDEGFRHSVKLGNDIRMNVMGKGNVKLDINGMSHTLANVYYIPELKNNLLSVGQIQEGGIAILIKDNVCRLYHPVKGLIIESKMSTNRMFVLLATPTLKVPVCFNTNDDDTTHLWHCRYGHLNHNGLRTLKCRRMVDGLPELKTPKKQYPAHRLQLIHSDICGPVTPESCSKKKYIALFIDDYSRKCWTYYLAEKGQVFNTFKCFKACVEKETGSFIQCLRTDRGGEYNSTELRTTTHSSIFPQQNGVAERKNRTLLNMVRSILAERGVPKEYWAEAANWATYPLNRSPTLAVKNVTSEEAWSGTKPDVDHFRIFGCLAHVHVPKQKRKKLDDKSKGCVLFGVSEESKAYRLYDLETDQIIISRDVKFEEDEQWKWKKDEADQEVVEAAANDDADPDNSNLSGDSVVFDDSGDVIQSGAEGRTRRRPAWMRDYISGDELSDEEGDASQFVLFTQMTDPVTYDAASKDIKWREAMDQEMDAIERNKTWTLCELPEEAKAVALKWIFKTKLNEHGQVEKYKARLVAKGYSQEYGIVLIQLS</sequence>
<evidence type="ECO:0000313" key="7">
    <source>
        <dbReference type="Proteomes" id="UP001172457"/>
    </source>
</evidence>
<dbReference type="Pfam" id="PF14223">
    <property type="entry name" value="Retrotran_gag_2"/>
    <property type="match status" value="1"/>
</dbReference>
<dbReference type="GO" id="GO:0015074">
    <property type="term" value="P:DNA integration"/>
    <property type="evidence" value="ECO:0007669"/>
    <property type="project" value="InterPro"/>
</dbReference>